<dbReference type="Proteomes" id="UP000037035">
    <property type="component" value="Unassembled WGS sequence"/>
</dbReference>
<evidence type="ECO:0000313" key="2">
    <source>
        <dbReference type="EMBL" id="KNZ58194.1"/>
    </source>
</evidence>
<comment type="caution">
    <text evidence="2">The sequence shown here is derived from an EMBL/GenBank/DDBJ whole genome shotgun (WGS) entry which is preliminary data.</text>
</comment>
<proteinExistence type="predicted"/>
<dbReference type="STRING" id="27349.A0A0L6VBV5"/>
<keyword evidence="3" id="KW-1185">Reference proteome</keyword>
<keyword evidence="1" id="KW-0812">Transmembrane</keyword>
<evidence type="ECO:0000256" key="1">
    <source>
        <dbReference type="SAM" id="Phobius"/>
    </source>
</evidence>
<reference evidence="2 3" key="1">
    <citation type="submission" date="2015-08" db="EMBL/GenBank/DDBJ databases">
        <title>Next Generation Sequencing and Analysis of the Genome of Puccinia sorghi L Schw, the Causal Agent of Maize Common Rust.</title>
        <authorList>
            <person name="Rochi L."/>
            <person name="Burguener G."/>
            <person name="Darino M."/>
            <person name="Turjanski A."/>
            <person name="Kreff E."/>
            <person name="Dieguez M.J."/>
            <person name="Sacco F."/>
        </authorList>
    </citation>
    <scope>NUCLEOTIDE SEQUENCE [LARGE SCALE GENOMIC DNA]</scope>
    <source>
        <strain evidence="2 3">RO10H11247</strain>
    </source>
</reference>
<gene>
    <name evidence="2" type="ORF">VP01_197g9</name>
</gene>
<evidence type="ECO:0008006" key="4">
    <source>
        <dbReference type="Google" id="ProtNLM"/>
    </source>
</evidence>
<dbReference type="AlphaFoldDB" id="A0A0L6VBV5"/>
<dbReference type="PANTHER" id="PTHR40637:SF1">
    <property type="entry name" value="ESSS SUBUNIT OF NADH:UBIQUINONE OXIDOREDUCTASE (COMPLEX I) PROTEIN"/>
    <property type="match status" value="1"/>
</dbReference>
<evidence type="ECO:0000313" key="3">
    <source>
        <dbReference type="Proteomes" id="UP000037035"/>
    </source>
</evidence>
<name>A0A0L6VBV5_9BASI</name>
<organism evidence="2 3">
    <name type="scientific">Puccinia sorghi</name>
    <dbReference type="NCBI Taxonomy" id="27349"/>
    <lineage>
        <taxon>Eukaryota</taxon>
        <taxon>Fungi</taxon>
        <taxon>Dikarya</taxon>
        <taxon>Basidiomycota</taxon>
        <taxon>Pucciniomycotina</taxon>
        <taxon>Pucciniomycetes</taxon>
        <taxon>Pucciniales</taxon>
        <taxon>Pucciniaceae</taxon>
        <taxon>Puccinia</taxon>
    </lineage>
</organism>
<dbReference type="OrthoDB" id="2147978at2759"/>
<feature type="transmembrane region" description="Helical" evidence="1">
    <location>
        <begin position="79"/>
        <end position="98"/>
    </location>
</feature>
<dbReference type="PANTHER" id="PTHR40637">
    <property type="entry name" value="ESSS SUBUNIT OF NADH:UBIQUINONE OXIDOREDUCTASE (COMPLEX I) PROTEIN"/>
    <property type="match status" value="1"/>
</dbReference>
<sequence>MASYRIPQGLKTLSNSSSSLKRALNHFPSSLLQHPSKGSLPSSVRFGSGGPHFNQPSGWLFGEKPLKPGQKRVREDWEMIWYIGFWGTTFVGIMMQIYKPDRSSYEWVTKFPQRDHQ</sequence>
<keyword evidence="1" id="KW-1133">Transmembrane helix</keyword>
<keyword evidence="1" id="KW-0472">Membrane</keyword>
<accession>A0A0L6VBV5</accession>
<dbReference type="VEuPathDB" id="FungiDB:VP01_197g9"/>
<protein>
    <recommendedName>
        <fullName evidence="4">NADH dehydrogenase [ubiquinone] 1 beta subcomplex subunit 11, mitochondrial</fullName>
    </recommendedName>
</protein>
<dbReference type="EMBL" id="LAVV01006814">
    <property type="protein sequence ID" value="KNZ58194.1"/>
    <property type="molecule type" value="Genomic_DNA"/>
</dbReference>